<proteinExistence type="predicted"/>
<organism evidence="2 3">
    <name type="scientific">Ktedonospora formicarum</name>
    <dbReference type="NCBI Taxonomy" id="2778364"/>
    <lineage>
        <taxon>Bacteria</taxon>
        <taxon>Bacillati</taxon>
        <taxon>Chloroflexota</taxon>
        <taxon>Ktedonobacteria</taxon>
        <taxon>Ktedonobacterales</taxon>
        <taxon>Ktedonobacteraceae</taxon>
        <taxon>Ktedonospora</taxon>
    </lineage>
</organism>
<dbReference type="PANTHER" id="PTHR23308">
    <property type="entry name" value="NUCLEAR INHIBITOR OF PROTEIN PHOSPHATASE-1"/>
    <property type="match status" value="1"/>
</dbReference>
<dbReference type="Gene3D" id="2.60.200.20">
    <property type="match status" value="1"/>
</dbReference>
<dbReference type="PROSITE" id="PS50006">
    <property type="entry name" value="FHA_DOMAIN"/>
    <property type="match status" value="1"/>
</dbReference>
<feature type="domain" description="FHA" evidence="1">
    <location>
        <begin position="11"/>
        <end position="61"/>
    </location>
</feature>
<accession>A0A8J3HXF4</accession>
<keyword evidence="3" id="KW-1185">Reference proteome</keyword>
<sequence length="391" mass="44107">MSEHIIDKPVTLIGRSSKNDIALTSDRLVSRRHATLRFEGNGYVLIDEASANGTYIGESRLAPHKPYPLHDGAELRIGSNTFYFEMRQAEPAKMEEMPTMLVVGETQNAPVHANADSSSPRSLWQSSVFYPKLLGTGSWNALLIYAHLAGAISAVRQDAMRALQEIDYSSNQSSDAGGQTLLPDINITLIPEGEGMFFNPRRITLKGIKDWQRAIFRFVIRPELGAKVHACIISVYMGPLLLNRIEIPLEFARQEPEEWPRASENCTQVTIGSFQKIYLAYNYSDRTIAMACQRAARLLAAAMPYLGEVEALRLRQVRGHELEQKMAEADVFQLFWSARTARTPYMQYEWEHALALARPLVHPVYWEVPLPNPPATLDQASFFYVPLYTFS</sequence>
<evidence type="ECO:0000313" key="3">
    <source>
        <dbReference type="Proteomes" id="UP000612362"/>
    </source>
</evidence>
<protein>
    <recommendedName>
        <fullName evidence="1">FHA domain-containing protein</fullName>
    </recommendedName>
</protein>
<dbReference type="Pfam" id="PF00498">
    <property type="entry name" value="FHA"/>
    <property type="match status" value="1"/>
</dbReference>
<comment type="caution">
    <text evidence="2">The sequence shown here is derived from an EMBL/GenBank/DDBJ whole genome shotgun (WGS) entry which is preliminary data.</text>
</comment>
<dbReference type="SMART" id="SM00240">
    <property type="entry name" value="FHA"/>
    <property type="match status" value="1"/>
</dbReference>
<dbReference type="InterPro" id="IPR050923">
    <property type="entry name" value="Cell_Proc_Reg/RNA_Proc"/>
</dbReference>
<dbReference type="EMBL" id="BNJF01000001">
    <property type="protein sequence ID" value="GHO43771.1"/>
    <property type="molecule type" value="Genomic_DNA"/>
</dbReference>
<evidence type="ECO:0000259" key="1">
    <source>
        <dbReference type="PROSITE" id="PS50006"/>
    </source>
</evidence>
<dbReference type="Proteomes" id="UP000612362">
    <property type="component" value="Unassembled WGS sequence"/>
</dbReference>
<gene>
    <name evidence="2" type="ORF">KSX_19340</name>
</gene>
<dbReference type="AlphaFoldDB" id="A0A8J3HXF4"/>
<dbReference type="InterPro" id="IPR008984">
    <property type="entry name" value="SMAD_FHA_dom_sf"/>
</dbReference>
<name>A0A8J3HXF4_9CHLR</name>
<evidence type="ECO:0000313" key="2">
    <source>
        <dbReference type="EMBL" id="GHO43771.1"/>
    </source>
</evidence>
<dbReference type="InterPro" id="IPR000253">
    <property type="entry name" value="FHA_dom"/>
</dbReference>
<dbReference type="SUPFAM" id="SSF49879">
    <property type="entry name" value="SMAD/FHA domain"/>
    <property type="match status" value="1"/>
</dbReference>
<dbReference type="CDD" id="cd00060">
    <property type="entry name" value="FHA"/>
    <property type="match status" value="1"/>
</dbReference>
<reference evidence="2" key="1">
    <citation type="submission" date="2020-10" db="EMBL/GenBank/DDBJ databases">
        <title>Taxonomic study of unclassified bacteria belonging to the class Ktedonobacteria.</title>
        <authorList>
            <person name="Yabe S."/>
            <person name="Wang C.M."/>
            <person name="Zheng Y."/>
            <person name="Sakai Y."/>
            <person name="Cavaletti L."/>
            <person name="Monciardini P."/>
            <person name="Donadio S."/>
        </authorList>
    </citation>
    <scope>NUCLEOTIDE SEQUENCE</scope>
    <source>
        <strain evidence="2">SOSP1-1</strain>
    </source>
</reference>